<gene>
    <name evidence="2" type="ORF">HKBW3S47_00601</name>
</gene>
<feature type="non-terminal residue" evidence="2">
    <location>
        <position position="1"/>
    </location>
</feature>
<name>A0A6V8Q7M4_9ACTN</name>
<evidence type="ECO:0000313" key="3">
    <source>
        <dbReference type="Proteomes" id="UP000569018"/>
    </source>
</evidence>
<dbReference type="Proteomes" id="UP000569018">
    <property type="component" value="Unassembled WGS sequence"/>
</dbReference>
<feature type="region of interest" description="Disordered" evidence="1">
    <location>
        <begin position="1"/>
        <end position="22"/>
    </location>
</feature>
<dbReference type="AlphaFoldDB" id="A0A6V8Q7M4"/>
<sequence>KIKKAMGKEAVEGESGGIKKIR</sequence>
<evidence type="ECO:0000256" key="1">
    <source>
        <dbReference type="SAM" id="MobiDB-lite"/>
    </source>
</evidence>
<proteinExistence type="predicted"/>
<accession>A0A6V8Q7M4</accession>
<reference evidence="2 3" key="1">
    <citation type="journal article" date="2020" name="Front. Microbiol.">
        <title>Single-cell genomics of novel Actinobacteria with the Wood-Ljungdahl pathway discovered in a serpentinizing system.</title>
        <authorList>
            <person name="Merino N."/>
            <person name="Kawai M."/>
            <person name="Boyd E.S."/>
            <person name="Colman D.R."/>
            <person name="McGlynn S.E."/>
            <person name="Nealson K.H."/>
            <person name="Kurokawa K."/>
            <person name="Hongoh Y."/>
        </authorList>
    </citation>
    <scope>NUCLEOTIDE SEQUENCE [LARGE SCALE GENOMIC DNA]</scope>
    <source>
        <strain evidence="2 3">S47</strain>
    </source>
</reference>
<dbReference type="EMBL" id="BLSD01000020">
    <property type="protein sequence ID" value="GFP38901.1"/>
    <property type="molecule type" value="Genomic_DNA"/>
</dbReference>
<comment type="caution">
    <text evidence="2">The sequence shown here is derived from an EMBL/GenBank/DDBJ whole genome shotgun (WGS) entry which is preliminary data.</text>
</comment>
<protein>
    <submittedName>
        <fullName evidence="2">Uncharacterized protein</fullName>
    </submittedName>
</protein>
<evidence type="ECO:0000313" key="2">
    <source>
        <dbReference type="EMBL" id="GFP38901.1"/>
    </source>
</evidence>
<organism evidence="2 3">
    <name type="scientific">Candidatus Hakubella thermalkaliphila</name>
    <dbReference type="NCBI Taxonomy" id="2754717"/>
    <lineage>
        <taxon>Bacteria</taxon>
        <taxon>Bacillati</taxon>
        <taxon>Actinomycetota</taxon>
        <taxon>Actinomycetota incertae sedis</taxon>
        <taxon>Candidatus Hakubellales</taxon>
        <taxon>Candidatus Hakubellaceae</taxon>
        <taxon>Candidatus Hakubella</taxon>
    </lineage>
</organism>
<feature type="compositionally biased region" description="Basic and acidic residues" evidence="1">
    <location>
        <begin position="1"/>
        <end position="11"/>
    </location>
</feature>